<dbReference type="Gene3D" id="3.10.129.10">
    <property type="entry name" value="Hotdog Thioesterase"/>
    <property type="match status" value="1"/>
</dbReference>
<keyword evidence="2" id="KW-1185">Reference proteome</keyword>
<dbReference type="EMBL" id="APLQ01000014">
    <property type="protein sequence ID" value="ENO14078.1"/>
    <property type="molecule type" value="Genomic_DNA"/>
</dbReference>
<dbReference type="AlphaFoldDB" id="N6WZ84"/>
<proteinExistence type="predicted"/>
<dbReference type="Pfam" id="PF14539">
    <property type="entry name" value="DUF4442"/>
    <property type="match status" value="1"/>
</dbReference>
<dbReference type="OrthoDB" id="3173842at2"/>
<accession>N6WZ84</accession>
<protein>
    <submittedName>
        <fullName evidence="1">DUF4442 domain-containing protein</fullName>
    </submittedName>
</protein>
<gene>
    <name evidence="1" type="ORF">J057_21830</name>
</gene>
<dbReference type="STRING" id="626887.J057_21830"/>
<dbReference type="Proteomes" id="UP000013165">
    <property type="component" value="Unassembled WGS sequence"/>
</dbReference>
<dbReference type="RefSeq" id="WP_004582298.1">
    <property type="nucleotide sequence ID" value="NZ_AP028878.1"/>
</dbReference>
<organism evidence="1 2">
    <name type="scientific">Marinobacter nanhaiticus D15-8W</name>
    <dbReference type="NCBI Taxonomy" id="626887"/>
    <lineage>
        <taxon>Bacteria</taxon>
        <taxon>Pseudomonadati</taxon>
        <taxon>Pseudomonadota</taxon>
        <taxon>Gammaproteobacteria</taxon>
        <taxon>Pseudomonadales</taxon>
        <taxon>Marinobacteraceae</taxon>
        <taxon>Marinobacter</taxon>
    </lineage>
</organism>
<evidence type="ECO:0000313" key="1">
    <source>
        <dbReference type="EMBL" id="ENO14078.1"/>
    </source>
</evidence>
<sequence length="193" mass="21633">MAIKDRLIGVTSDWLSSLDPDAGLEKPWNWLQRQGGYRMVNRLVGQAIPFAPRNRFRVEDVRPGYVRARISIKGNRNHFGSLYAGAYFLVAEIPGGVLTLFDMGPRYIPILKEMSLQFLQPSDSDVTIELQLSEETRRTIKMDADTTGRAAFTLEGELKDTDGNIVARSTAHYRVKKQGFEAENANVGRVSNA</sequence>
<dbReference type="InterPro" id="IPR027961">
    <property type="entry name" value="DUF4442"/>
</dbReference>
<comment type="caution">
    <text evidence="1">The sequence shown here is derived from an EMBL/GenBank/DDBJ whole genome shotgun (WGS) entry which is preliminary data.</text>
</comment>
<dbReference type="InterPro" id="IPR029069">
    <property type="entry name" value="HotDog_dom_sf"/>
</dbReference>
<dbReference type="eggNOG" id="COG2050">
    <property type="taxonomic scope" value="Bacteria"/>
</dbReference>
<reference evidence="1 2" key="1">
    <citation type="journal article" date="2013" name="Genome Announc.">
        <title>Genome Sequence of the Polycyclic Aromatic Hydrocarbon-Degrading Bacterium Strain Marinobacter nanhaiticus D15-8WT.</title>
        <authorList>
            <person name="Cui Z."/>
            <person name="Gao W."/>
            <person name="Li Q."/>
            <person name="Xu G."/>
            <person name="Zheng L."/>
        </authorList>
    </citation>
    <scope>NUCLEOTIDE SEQUENCE [LARGE SCALE GENOMIC DNA]</scope>
    <source>
        <strain evidence="1 2">D15-8W</strain>
    </source>
</reference>
<name>N6WZ84_9GAMM</name>
<dbReference type="HOGENOM" id="CLU_112070_1_1_6"/>
<dbReference type="PATRIC" id="fig|626887.3.peg.4370"/>
<dbReference type="CDD" id="cd03443">
    <property type="entry name" value="PaaI_thioesterase"/>
    <property type="match status" value="1"/>
</dbReference>
<evidence type="ECO:0000313" key="2">
    <source>
        <dbReference type="Proteomes" id="UP000013165"/>
    </source>
</evidence>
<dbReference type="SUPFAM" id="SSF54637">
    <property type="entry name" value="Thioesterase/thiol ester dehydrase-isomerase"/>
    <property type="match status" value="1"/>
</dbReference>